<comment type="caution">
    <text evidence="1">The sequence shown here is derived from an EMBL/GenBank/DDBJ whole genome shotgun (WGS) entry which is preliminary data.</text>
</comment>
<name>A0A8J7TLP9_9BACT</name>
<sequence length="339" mass="39034">MRLLGWFIDWLEAKTERMRKENGLKLDELNKIYHFGEEISTEQEARNSEDKLLADPLDLLSRSLLLSYYHRLLLKVGASDAERASLLESYMRHVGWLIENMPTSQLHQRLIFSHFLLGKAESAKVVELWQVQVYKYPSDPRVLGNFAEYIRVLDGPAAHALLLDCHQLEPRNPEWCERLSRICEGGDAIAWAEKWLERSERKHRGQALETLAYLHLKAGNLQKANGYAFRLGLGRDCDDKHHSETVRGLVALRQNKVYRAGKHLRRAAEVGSTPVLSSFGPSLELAYGLLKVGERKFVLDYLRACETFWTSAGNRPQIWSHEIEEGKIPAEWLRRFSDG</sequence>
<proteinExistence type="predicted"/>
<protein>
    <recommendedName>
        <fullName evidence="3">Tetratricopeptide repeat protein</fullName>
    </recommendedName>
</protein>
<reference evidence="1" key="1">
    <citation type="submission" date="2021-02" db="EMBL/GenBank/DDBJ databases">
        <title>Genome-Resolved Metagenomics of a Microbial Community Performing Photosynthetic Biological Nutrient Removal.</title>
        <authorList>
            <person name="Mcdaniel E.A."/>
        </authorList>
    </citation>
    <scope>NUCLEOTIDE SEQUENCE</scope>
    <source>
        <strain evidence="1">UWPOB_OBS1</strain>
    </source>
</reference>
<evidence type="ECO:0000313" key="2">
    <source>
        <dbReference type="Proteomes" id="UP000664277"/>
    </source>
</evidence>
<gene>
    <name evidence="1" type="ORF">J0M35_13035</name>
</gene>
<dbReference type="AlphaFoldDB" id="A0A8J7TLP9"/>
<organism evidence="1 2">
    <name type="scientific">Candidatus Obscuribacter phosphatis</name>
    <dbReference type="NCBI Taxonomy" id="1906157"/>
    <lineage>
        <taxon>Bacteria</taxon>
        <taxon>Bacillati</taxon>
        <taxon>Candidatus Melainabacteria</taxon>
        <taxon>Candidatus Obscuribacterales</taxon>
        <taxon>Candidatus Obscuribacteraceae</taxon>
        <taxon>Candidatus Obscuribacter</taxon>
    </lineage>
</organism>
<accession>A0A8J7TLP9</accession>
<dbReference type="EMBL" id="JAFLCK010000018">
    <property type="protein sequence ID" value="MBN8661285.1"/>
    <property type="molecule type" value="Genomic_DNA"/>
</dbReference>
<evidence type="ECO:0000313" key="1">
    <source>
        <dbReference type="EMBL" id="MBN8661285.1"/>
    </source>
</evidence>
<evidence type="ECO:0008006" key="3">
    <source>
        <dbReference type="Google" id="ProtNLM"/>
    </source>
</evidence>
<dbReference type="Proteomes" id="UP000664277">
    <property type="component" value="Unassembled WGS sequence"/>
</dbReference>